<dbReference type="PROSITE" id="PS50931">
    <property type="entry name" value="HTH_LYSR"/>
    <property type="match status" value="1"/>
</dbReference>
<dbReference type="InterPro" id="IPR036390">
    <property type="entry name" value="WH_DNA-bd_sf"/>
</dbReference>
<dbReference type="Gene3D" id="3.40.190.10">
    <property type="entry name" value="Periplasmic binding protein-like II"/>
    <property type="match status" value="2"/>
</dbReference>
<dbReference type="EMBL" id="CP137080">
    <property type="protein sequence ID" value="WOQ69432.1"/>
    <property type="molecule type" value="Genomic_DNA"/>
</dbReference>
<reference evidence="6 7" key="1">
    <citation type="submission" date="2023-10" db="EMBL/GenBank/DDBJ databases">
        <title>Y20.</title>
        <authorList>
            <person name="Zhang G."/>
            <person name="Ding Y."/>
        </authorList>
    </citation>
    <scope>NUCLEOTIDE SEQUENCE [LARGE SCALE GENOMIC DNA]</scope>
    <source>
        <strain evidence="6 7">Y20</strain>
    </source>
</reference>
<evidence type="ECO:0000256" key="4">
    <source>
        <dbReference type="ARBA" id="ARBA00023163"/>
    </source>
</evidence>
<evidence type="ECO:0000256" key="3">
    <source>
        <dbReference type="ARBA" id="ARBA00023125"/>
    </source>
</evidence>
<dbReference type="SUPFAM" id="SSF53850">
    <property type="entry name" value="Periplasmic binding protein-like II"/>
    <property type="match status" value="1"/>
</dbReference>
<sequence>MLELRRLRLLHELSLRGTIAEVARALGYSSSTVSQQLGLLEREAGAVLLEPDGRRVRLTAEGVRLARHAARVLELDEAARAELRDSGAGESRVRIAVMPTAAQSLVPAALGLLADRGAAVRLEYREMPPEDALFELAARTFDLVVAEQYPGHTRELRAGIDRTSLGTDPIRLALPAEDPAHRLADLAERAWIFEPSGTAVRNWAVQQCRAAGFEPDVRYEATDLTAHIRLVASGHAVAMLPDLVWAQDGGAVRLVDLPGRPEREVFAAARTASRKSPAIAAVLAALKDALAARQQR</sequence>
<dbReference type="InterPro" id="IPR005119">
    <property type="entry name" value="LysR_subst-bd"/>
</dbReference>
<evidence type="ECO:0000259" key="5">
    <source>
        <dbReference type="PROSITE" id="PS50931"/>
    </source>
</evidence>
<dbReference type="GO" id="GO:0003700">
    <property type="term" value="F:DNA-binding transcription factor activity"/>
    <property type="evidence" value="ECO:0007669"/>
    <property type="project" value="InterPro"/>
</dbReference>
<dbReference type="PANTHER" id="PTHR30346">
    <property type="entry name" value="TRANSCRIPTIONAL DUAL REGULATOR HCAR-RELATED"/>
    <property type="match status" value="1"/>
</dbReference>
<name>A0AAU0MHD7_9MICO</name>
<evidence type="ECO:0000256" key="2">
    <source>
        <dbReference type="ARBA" id="ARBA00023015"/>
    </source>
</evidence>
<keyword evidence="4" id="KW-0804">Transcription</keyword>
<dbReference type="Proteomes" id="UP001329313">
    <property type="component" value="Chromosome"/>
</dbReference>
<dbReference type="GO" id="GO:0003677">
    <property type="term" value="F:DNA binding"/>
    <property type="evidence" value="ECO:0007669"/>
    <property type="project" value="UniProtKB-KW"/>
</dbReference>
<proteinExistence type="inferred from homology"/>
<evidence type="ECO:0000313" key="7">
    <source>
        <dbReference type="Proteomes" id="UP001329313"/>
    </source>
</evidence>
<accession>A0AAU0MHD7</accession>
<keyword evidence="3" id="KW-0238">DNA-binding</keyword>
<protein>
    <submittedName>
        <fullName evidence="6">LysR substrate-binding domain-containing protein</fullName>
    </submittedName>
</protein>
<feature type="domain" description="HTH lysR-type" evidence="5">
    <location>
        <begin position="2"/>
        <end position="59"/>
    </location>
</feature>
<dbReference type="InterPro" id="IPR000847">
    <property type="entry name" value="LysR_HTH_N"/>
</dbReference>
<keyword evidence="7" id="KW-1185">Reference proteome</keyword>
<keyword evidence="2" id="KW-0805">Transcription regulation</keyword>
<gene>
    <name evidence="6" type="ORF">RYJ27_12125</name>
</gene>
<dbReference type="SUPFAM" id="SSF46785">
    <property type="entry name" value="Winged helix' DNA-binding domain"/>
    <property type="match status" value="1"/>
</dbReference>
<dbReference type="PANTHER" id="PTHR30346:SF29">
    <property type="entry name" value="LYSR SUBSTRATE-BINDING"/>
    <property type="match status" value="1"/>
</dbReference>
<dbReference type="Gene3D" id="1.10.10.10">
    <property type="entry name" value="Winged helix-like DNA-binding domain superfamily/Winged helix DNA-binding domain"/>
    <property type="match status" value="1"/>
</dbReference>
<dbReference type="Pfam" id="PF03466">
    <property type="entry name" value="LysR_substrate"/>
    <property type="match status" value="1"/>
</dbReference>
<dbReference type="Pfam" id="PF00126">
    <property type="entry name" value="HTH_1"/>
    <property type="match status" value="1"/>
</dbReference>
<evidence type="ECO:0000256" key="1">
    <source>
        <dbReference type="ARBA" id="ARBA00009437"/>
    </source>
</evidence>
<dbReference type="GO" id="GO:0032993">
    <property type="term" value="C:protein-DNA complex"/>
    <property type="evidence" value="ECO:0007669"/>
    <property type="project" value="TreeGrafter"/>
</dbReference>
<evidence type="ECO:0000313" key="6">
    <source>
        <dbReference type="EMBL" id="WOQ69432.1"/>
    </source>
</evidence>
<dbReference type="KEGG" id="mliy:RYJ27_12125"/>
<organism evidence="6 7">
    <name type="scientific">Microbacterium limosum</name>
    <dbReference type="NCBI Taxonomy" id="3079935"/>
    <lineage>
        <taxon>Bacteria</taxon>
        <taxon>Bacillati</taxon>
        <taxon>Actinomycetota</taxon>
        <taxon>Actinomycetes</taxon>
        <taxon>Micrococcales</taxon>
        <taxon>Microbacteriaceae</taxon>
        <taxon>Microbacterium</taxon>
    </lineage>
</organism>
<comment type="similarity">
    <text evidence="1">Belongs to the LysR transcriptional regulatory family.</text>
</comment>
<dbReference type="AlphaFoldDB" id="A0AAU0MHD7"/>
<dbReference type="InterPro" id="IPR036388">
    <property type="entry name" value="WH-like_DNA-bd_sf"/>
</dbReference>
<dbReference type="RefSeq" id="WP_330170556.1">
    <property type="nucleotide sequence ID" value="NZ_CP137080.1"/>
</dbReference>